<evidence type="ECO:0000259" key="10">
    <source>
        <dbReference type="Pfam" id="PF00155"/>
    </source>
</evidence>
<evidence type="ECO:0000256" key="4">
    <source>
        <dbReference type="ARBA" id="ARBA00022576"/>
    </source>
</evidence>
<comment type="pathway">
    <text evidence="1">Amino-acid biosynthesis; L-histidine biosynthesis; L-histidine from 5-phospho-alpha-D-ribose 1-diphosphate: step 7/9.</text>
</comment>
<dbReference type="AlphaFoldDB" id="X0TRP8"/>
<evidence type="ECO:0000256" key="1">
    <source>
        <dbReference type="ARBA" id="ARBA00005011"/>
    </source>
</evidence>
<dbReference type="InterPro" id="IPR004839">
    <property type="entry name" value="Aminotransferase_I/II_large"/>
</dbReference>
<dbReference type="EC" id="2.6.1.9" evidence="3"/>
<dbReference type="Gene3D" id="3.90.1150.10">
    <property type="entry name" value="Aspartate Aminotransferase, domain 1"/>
    <property type="match status" value="1"/>
</dbReference>
<dbReference type="PANTHER" id="PTHR43643:SF6">
    <property type="entry name" value="HISTIDINOL-PHOSPHATE AMINOTRANSFERASE"/>
    <property type="match status" value="1"/>
</dbReference>
<dbReference type="GO" id="GO:0004400">
    <property type="term" value="F:histidinol-phosphate transaminase activity"/>
    <property type="evidence" value="ECO:0007669"/>
    <property type="project" value="UniProtKB-EC"/>
</dbReference>
<evidence type="ECO:0000256" key="2">
    <source>
        <dbReference type="ARBA" id="ARBA00007970"/>
    </source>
</evidence>
<evidence type="ECO:0000256" key="6">
    <source>
        <dbReference type="ARBA" id="ARBA00022679"/>
    </source>
</evidence>
<dbReference type="PANTHER" id="PTHR43643">
    <property type="entry name" value="HISTIDINOL-PHOSPHATE AMINOTRANSFERASE 2"/>
    <property type="match status" value="1"/>
</dbReference>
<feature type="non-terminal residue" evidence="11">
    <location>
        <position position="151"/>
    </location>
</feature>
<dbReference type="Pfam" id="PF00155">
    <property type="entry name" value="Aminotran_1_2"/>
    <property type="match status" value="1"/>
</dbReference>
<dbReference type="GO" id="GO:0000105">
    <property type="term" value="P:L-histidine biosynthetic process"/>
    <property type="evidence" value="ECO:0007669"/>
    <property type="project" value="UniProtKB-KW"/>
</dbReference>
<keyword evidence="5" id="KW-0028">Amino-acid biosynthesis</keyword>
<evidence type="ECO:0000256" key="8">
    <source>
        <dbReference type="ARBA" id="ARBA00023102"/>
    </source>
</evidence>
<gene>
    <name evidence="11" type="ORF">S01H1_20923</name>
</gene>
<comment type="caution">
    <text evidence="11">The sequence shown here is derived from an EMBL/GenBank/DDBJ whole genome shotgun (WGS) entry which is preliminary data.</text>
</comment>
<evidence type="ECO:0000256" key="7">
    <source>
        <dbReference type="ARBA" id="ARBA00022898"/>
    </source>
</evidence>
<keyword evidence="8" id="KW-0368">Histidine biosynthesis</keyword>
<evidence type="ECO:0000313" key="11">
    <source>
        <dbReference type="EMBL" id="GAF90832.1"/>
    </source>
</evidence>
<dbReference type="SUPFAM" id="SSF53383">
    <property type="entry name" value="PLP-dependent transferases"/>
    <property type="match status" value="1"/>
</dbReference>
<dbReference type="InterPro" id="IPR015424">
    <property type="entry name" value="PyrdxlP-dep_Trfase"/>
</dbReference>
<organism evidence="11">
    <name type="scientific">marine sediment metagenome</name>
    <dbReference type="NCBI Taxonomy" id="412755"/>
    <lineage>
        <taxon>unclassified sequences</taxon>
        <taxon>metagenomes</taxon>
        <taxon>ecological metagenomes</taxon>
    </lineage>
</organism>
<evidence type="ECO:0000256" key="3">
    <source>
        <dbReference type="ARBA" id="ARBA00012748"/>
    </source>
</evidence>
<evidence type="ECO:0000256" key="5">
    <source>
        <dbReference type="ARBA" id="ARBA00022605"/>
    </source>
</evidence>
<keyword evidence="6" id="KW-0808">Transferase</keyword>
<accession>X0TRP8</accession>
<dbReference type="InterPro" id="IPR050106">
    <property type="entry name" value="HistidinolP_aminotransfase"/>
</dbReference>
<keyword evidence="7" id="KW-0663">Pyridoxal phosphate</keyword>
<dbReference type="InterPro" id="IPR015421">
    <property type="entry name" value="PyrdxlP-dep_Trfase_major"/>
</dbReference>
<dbReference type="InterPro" id="IPR015422">
    <property type="entry name" value="PyrdxlP-dep_Trfase_small"/>
</dbReference>
<evidence type="ECO:0000256" key="9">
    <source>
        <dbReference type="ARBA" id="ARBA00047481"/>
    </source>
</evidence>
<comment type="catalytic activity">
    <reaction evidence="9">
        <text>L-histidinol phosphate + 2-oxoglutarate = 3-(imidazol-4-yl)-2-oxopropyl phosphate + L-glutamate</text>
        <dbReference type="Rhea" id="RHEA:23744"/>
        <dbReference type="ChEBI" id="CHEBI:16810"/>
        <dbReference type="ChEBI" id="CHEBI:29985"/>
        <dbReference type="ChEBI" id="CHEBI:57766"/>
        <dbReference type="ChEBI" id="CHEBI:57980"/>
        <dbReference type="EC" id="2.6.1.9"/>
    </reaction>
</comment>
<dbReference type="EMBL" id="BARS01011519">
    <property type="protein sequence ID" value="GAF90832.1"/>
    <property type="molecule type" value="Genomic_DNA"/>
</dbReference>
<feature type="domain" description="Aminotransferase class I/classII large" evidence="10">
    <location>
        <begin position="34"/>
        <end position="150"/>
    </location>
</feature>
<proteinExistence type="inferred from homology"/>
<protein>
    <recommendedName>
        <fullName evidence="3">histidinol-phosphate transaminase</fullName>
        <ecNumber evidence="3">2.6.1.9</ecNumber>
    </recommendedName>
</protein>
<comment type="similarity">
    <text evidence="2">Belongs to the class-II pyridoxal-phosphate-dependent aminotransferase family. Histidinol-phosphate aminotransferase subfamily.</text>
</comment>
<dbReference type="Gene3D" id="3.40.640.10">
    <property type="entry name" value="Type I PLP-dependent aspartate aminotransferase-like (Major domain)"/>
    <property type="match status" value="1"/>
</dbReference>
<dbReference type="GO" id="GO:0030170">
    <property type="term" value="F:pyridoxal phosphate binding"/>
    <property type="evidence" value="ECO:0007669"/>
    <property type="project" value="InterPro"/>
</dbReference>
<reference evidence="11" key="1">
    <citation type="journal article" date="2014" name="Front. Microbiol.">
        <title>High frequency of phylogenetically diverse reductive dehalogenase-homologous genes in deep subseafloor sedimentary metagenomes.</title>
        <authorList>
            <person name="Kawai M."/>
            <person name="Futagami T."/>
            <person name="Toyoda A."/>
            <person name="Takaki Y."/>
            <person name="Nishi S."/>
            <person name="Hori S."/>
            <person name="Arai W."/>
            <person name="Tsubouchi T."/>
            <person name="Morono Y."/>
            <person name="Uchiyama I."/>
            <person name="Ito T."/>
            <person name="Fujiyama A."/>
            <person name="Inagaki F."/>
            <person name="Takami H."/>
        </authorList>
    </citation>
    <scope>NUCLEOTIDE SEQUENCE</scope>
    <source>
        <strain evidence="11">Expedition CK06-06</strain>
    </source>
</reference>
<keyword evidence="4" id="KW-0032">Aminotransferase</keyword>
<name>X0TRP8_9ZZZZ</name>
<sequence length="151" mass="16396">MSKGIHQQHGLESINPYVPGKPIEDVKREYGLDDVIKMASNENPLGVSPKALAAMKAALPKLNHYPDGANYEFRSALAKHFGIDMSQVAVGNGADDLILELSMAYLEDGDEVVVSRSSFPMYDIYTAAMRARMVKTPLTSGHGIDLNAMAD</sequence>